<dbReference type="Proteomes" id="UP000006039">
    <property type="component" value="Unassembled WGS sequence"/>
</dbReference>
<evidence type="ECO:0000313" key="4">
    <source>
        <dbReference type="Proteomes" id="UP000006039"/>
    </source>
</evidence>
<reference evidence="3" key="4">
    <citation type="journal article" date="2015" name="G3 (Bethesda)">
        <title>Genome sequences of three phytopathogenic species of the Magnaporthaceae family of fungi.</title>
        <authorList>
            <person name="Okagaki L.H."/>
            <person name="Nunes C.C."/>
            <person name="Sailsbery J."/>
            <person name="Clay B."/>
            <person name="Brown D."/>
            <person name="John T."/>
            <person name="Oh Y."/>
            <person name="Young N."/>
            <person name="Fitzgerald M."/>
            <person name="Haas B.J."/>
            <person name="Zeng Q."/>
            <person name="Young S."/>
            <person name="Adiconis X."/>
            <person name="Fan L."/>
            <person name="Levin J.Z."/>
            <person name="Mitchell T.K."/>
            <person name="Okubara P.A."/>
            <person name="Farman M.L."/>
            <person name="Kohn L.M."/>
            <person name="Birren B."/>
            <person name="Ma L.-J."/>
            <person name="Dean R.A."/>
        </authorList>
    </citation>
    <scope>NUCLEOTIDE SEQUENCE</scope>
    <source>
        <strain evidence="3">R3-111a-1</strain>
    </source>
</reference>
<dbReference type="EnsemblFungi" id="EJT72306">
    <property type="protein sequence ID" value="EJT72306"/>
    <property type="gene ID" value="GGTG_09172"/>
</dbReference>
<feature type="compositionally biased region" description="Basic residues" evidence="1">
    <location>
        <begin position="173"/>
        <end position="182"/>
    </location>
</feature>
<reference evidence="3" key="5">
    <citation type="submission" date="2018-04" db="UniProtKB">
        <authorList>
            <consortium name="EnsemblFungi"/>
        </authorList>
    </citation>
    <scope>IDENTIFICATION</scope>
    <source>
        <strain evidence="3">R3-111a-1</strain>
    </source>
</reference>
<dbReference type="RefSeq" id="XP_009225280.1">
    <property type="nucleotide sequence ID" value="XM_009227016.1"/>
</dbReference>
<accession>J3P6N0</accession>
<dbReference type="GeneID" id="20349630"/>
<evidence type="ECO:0000256" key="1">
    <source>
        <dbReference type="SAM" id="MobiDB-lite"/>
    </source>
</evidence>
<evidence type="ECO:0000313" key="3">
    <source>
        <dbReference type="EnsemblFungi" id="EJT72306"/>
    </source>
</evidence>
<reference evidence="2" key="3">
    <citation type="submission" date="2010-09" db="EMBL/GenBank/DDBJ databases">
        <title>Annotation of Gaeumannomyces graminis var. tritici R3-111a-1.</title>
        <authorList>
            <consortium name="The Broad Institute Genome Sequencing Platform"/>
            <person name="Ma L.-J."/>
            <person name="Dead R."/>
            <person name="Young S.K."/>
            <person name="Zeng Q."/>
            <person name="Gargeya S."/>
            <person name="Fitzgerald M."/>
            <person name="Haas B."/>
            <person name="Abouelleil A."/>
            <person name="Alvarado L."/>
            <person name="Arachchi H.M."/>
            <person name="Berlin A."/>
            <person name="Brown A."/>
            <person name="Chapman S.B."/>
            <person name="Chen Z."/>
            <person name="Dunbar C."/>
            <person name="Freedman E."/>
            <person name="Gearin G."/>
            <person name="Gellesch M."/>
            <person name="Goldberg J."/>
            <person name="Griggs A."/>
            <person name="Gujja S."/>
            <person name="Heiman D."/>
            <person name="Howarth C."/>
            <person name="Larson L."/>
            <person name="Lui A."/>
            <person name="MacDonald P.J.P."/>
            <person name="Mehta T."/>
            <person name="Montmayeur A."/>
            <person name="Murphy C."/>
            <person name="Neiman D."/>
            <person name="Pearson M."/>
            <person name="Priest M."/>
            <person name="Roberts A."/>
            <person name="Saif S."/>
            <person name="Shea T."/>
            <person name="Shenoy N."/>
            <person name="Sisk P."/>
            <person name="Stolte C."/>
            <person name="Sykes S."/>
            <person name="Yandava C."/>
            <person name="Wortman J."/>
            <person name="Nusbaum C."/>
            <person name="Birren B."/>
        </authorList>
    </citation>
    <scope>NUCLEOTIDE SEQUENCE</scope>
    <source>
        <strain evidence="2">R3-111a-1</strain>
    </source>
</reference>
<evidence type="ECO:0000313" key="2">
    <source>
        <dbReference type="EMBL" id="EJT72306.1"/>
    </source>
</evidence>
<keyword evidence="4" id="KW-1185">Reference proteome</keyword>
<dbReference type="HOGENOM" id="CLU_1482073_0_0_1"/>
<feature type="region of interest" description="Disordered" evidence="1">
    <location>
        <begin position="158"/>
        <end position="182"/>
    </location>
</feature>
<protein>
    <submittedName>
        <fullName evidence="2 3">Uncharacterized protein</fullName>
    </submittedName>
</protein>
<name>J3P6N0_GAET3</name>
<organism evidence="2">
    <name type="scientific">Gaeumannomyces tritici (strain R3-111a-1)</name>
    <name type="common">Wheat and barley take-all root rot fungus</name>
    <name type="synonym">Gaeumannomyces graminis var. tritici</name>
    <dbReference type="NCBI Taxonomy" id="644352"/>
    <lineage>
        <taxon>Eukaryota</taxon>
        <taxon>Fungi</taxon>
        <taxon>Dikarya</taxon>
        <taxon>Ascomycota</taxon>
        <taxon>Pezizomycotina</taxon>
        <taxon>Sordariomycetes</taxon>
        <taxon>Sordariomycetidae</taxon>
        <taxon>Magnaporthales</taxon>
        <taxon>Magnaporthaceae</taxon>
        <taxon>Gaeumannomyces</taxon>
    </lineage>
</organism>
<reference evidence="4" key="1">
    <citation type="submission" date="2010-07" db="EMBL/GenBank/DDBJ databases">
        <title>The genome sequence of Gaeumannomyces graminis var. tritici strain R3-111a-1.</title>
        <authorList>
            <consortium name="The Broad Institute Genome Sequencing Platform"/>
            <person name="Ma L.-J."/>
            <person name="Dead R."/>
            <person name="Young S."/>
            <person name="Zeng Q."/>
            <person name="Koehrsen M."/>
            <person name="Alvarado L."/>
            <person name="Berlin A."/>
            <person name="Chapman S.B."/>
            <person name="Chen Z."/>
            <person name="Freedman E."/>
            <person name="Gellesch M."/>
            <person name="Goldberg J."/>
            <person name="Griggs A."/>
            <person name="Gujja S."/>
            <person name="Heilman E.R."/>
            <person name="Heiman D."/>
            <person name="Hepburn T."/>
            <person name="Howarth C."/>
            <person name="Jen D."/>
            <person name="Larson L."/>
            <person name="Mehta T."/>
            <person name="Neiman D."/>
            <person name="Pearson M."/>
            <person name="Roberts A."/>
            <person name="Saif S."/>
            <person name="Shea T."/>
            <person name="Shenoy N."/>
            <person name="Sisk P."/>
            <person name="Stolte C."/>
            <person name="Sykes S."/>
            <person name="Walk T."/>
            <person name="White J."/>
            <person name="Yandava C."/>
            <person name="Haas B."/>
            <person name="Nusbaum C."/>
            <person name="Birren B."/>
        </authorList>
    </citation>
    <scope>NUCLEOTIDE SEQUENCE [LARGE SCALE GENOMIC DNA]</scope>
    <source>
        <strain evidence="4">R3-111a-1</strain>
    </source>
</reference>
<dbReference type="AlphaFoldDB" id="J3P6N0"/>
<proteinExistence type="predicted"/>
<sequence>MVKIVNKRKFNGGQKKNVISNGAFWKALKARDTHWNGGKIAGFAKYLSPELIEILLIAYKVKSSNVFLLTLCVCADCCLKSFIINFVNVNVHKLIPHVIARHLHGFFNFDFDFDPNFNQRIYCIKRLYCAKSKCAEIFKLLRKLAGVFATVMLKARAKPPGKKREALNARAKPPGKKGKRGR</sequence>
<reference evidence="2" key="2">
    <citation type="submission" date="2010-07" db="EMBL/GenBank/DDBJ databases">
        <authorList>
            <consortium name="The Broad Institute Genome Sequencing Platform"/>
            <consortium name="Broad Institute Genome Sequencing Center for Infectious Disease"/>
            <person name="Ma L.-J."/>
            <person name="Dead R."/>
            <person name="Young S."/>
            <person name="Zeng Q."/>
            <person name="Koehrsen M."/>
            <person name="Alvarado L."/>
            <person name="Berlin A."/>
            <person name="Chapman S.B."/>
            <person name="Chen Z."/>
            <person name="Freedman E."/>
            <person name="Gellesch M."/>
            <person name="Goldberg J."/>
            <person name="Griggs A."/>
            <person name="Gujja S."/>
            <person name="Heilman E.R."/>
            <person name="Heiman D."/>
            <person name="Hepburn T."/>
            <person name="Howarth C."/>
            <person name="Jen D."/>
            <person name="Larson L."/>
            <person name="Mehta T."/>
            <person name="Neiman D."/>
            <person name="Pearson M."/>
            <person name="Roberts A."/>
            <person name="Saif S."/>
            <person name="Shea T."/>
            <person name="Shenoy N."/>
            <person name="Sisk P."/>
            <person name="Stolte C."/>
            <person name="Sykes S."/>
            <person name="Walk T."/>
            <person name="White J."/>
            <person name="Yandava C."/>
            <person name="Haas B."/>
            <person name="Nusbaum C."/>
            <person name="Birren B."/>
        </authorList>
    </citation>
    <scope>NUCLEOTIDE SEQUENCE</scope>
    <source>
        <strain evidence="2">R3-111a-1</strain>
    </source>
</reference>
<dbReference type="VEuPathDB" id="FungiDB:GGTG_09172"/>
<dbReference type="EMBL" id="GL385399">
    <property type="protein sequence ID" value="EJT72306.1"/>
    <property type="molecule type" value="Genomic_DNA"/>
</dbReference>
<gene>
    <name evidence="3" type="primary">20349630</name>
    <name evidence="2" type="ORF">GGTG_09172</name>
</gene>